<feature type="domain" description="UspA" evidence="2">
    <location>
        <begin position="153"/>
        <end position="292"/>
    </location>
</feature>
<dbReference type="RefSeq" id="WP_312553310.1">
    <property type="nucleotide sequence ID" value="NZ_JBHRVV010000001.1"/>
</dbReference>
<evidence type="ECO:0000259" key="2">
    <source>
        <dbReference type="Pfam" id="PF00582"/>
    </source>
</evidence>
<dbReference type="EMBL" id="JBHRVV010000001">
    <property type="protein sequence ID" value="MFC3457398.1"/>
    <property type="molecule type" value="Genomic_DNA"/>
</dbReference>
<dbReference type="PRINTS" id="PR01438">
    <property type="entry name" value="UNVRSLSTRESS"/>
</dbReference>
<dbReference type="PANTHER" id="PTHR46268">
    <property type="entry name" value="STRESS RESPONSE PROTEIN NHAX"/>
    <property type="match status" value="1"/>
</dbReference>
<name>A0ABV7PHB4_9BURK</name>
<dbReference type="InterPro" id="IPR014729">
    <property type="entry name" value="Rossmann-like_a/b/a_fold"/>
</dbReference>
<dbReference type="InterPro" id="IPR006016">
    <property type="entry name" value="UspA"/>
</dbReference>
<protein>
    <submittedName>
        <fullName evidence="3">Universal stress protein</fullName>
    </submittedName>
</protein>
<dbReference type="SUPFAM" id="SSF52402">
    <property type="entry name" value="Adenine nucleotide alpha hydrolases-like"/>
    <property type="match status" value="2"/>
</dbReference>
<keyword evidence="4" id="KW-1185">Reference proteome</keyword>
<dbReference type="Gene3D" id="3.40.50.620">
    <property type="entry name" value="HUPs"/>
    <property type="match status" value="2"/>
</dbReference>
<evidence type="ECO:0000313" key="3">
    <source>
        <dbReference type="EMBL" id="MFC3457398.1"/>
    </source>
</evidence>
<gene>
    <name evidence="3" type="ORF">ACFOPH_03965</name>
</gene>
<dbReference type="Pfam" id="PF00582">
    <property type="entry name" value="Usp"/>
    <property type="match status" value="2"/>
</dbReference>
<feature type="domain" description="UspA" evidence="2">
    <location>
        <begin position="95"/>
        <end position="146"/>
    </location>
</feature>
<accession>A0ABV7PHB4</accession>
<evidence type="ECO:0000256" key="1">
    <source>
        <dbReference type="ARBA" id="ARBA00008791"/>
    </source>
</evidence>
<proteinExistence type="inferred from homology"/>
<comment type="caution">
    <text evidence="3">The sequence shown here is derived from an EMBL/GenBank/DDBJ whole genome shotgun (WGS) entry which is preliminary data.</text>
</comment>
<dbReference type="CDD" id="cd00293">
    <property type="entry name" value="USP-like"/>
    <property type="match status" value="1"/>
</dbReference>
<dbReference type="Proteomes" id="UP001595665">
    <property type="component" value="Unassembled WGS sequence"/>
</dbReference>
<dbReference type="InterPro" id="IPR006015">
    <property type="entry name" value="Universal_stress_UspA"/>
</dbReference>
<comment type="similarity">
    <text evidence="1">Belongs to the universal stress protein A family.</text>
</comment>
<evidence type="ECO:0000313" key="4">
    <source>
        <dbReference type="Proteomes" id="UP001595665"/>
    </source>
</evidence>
<organism evidence="3 4">
    <name type="scientific">Massilia haematophila</name>
    <dbReference type="NCBI Taxonomy" id="457923"/>
    <lineage>
        <taxon>Bacteria</taxon>
        <taxon>Pseudomonadati</taxon>
        <taxon>Pseudomonadota</taxon>
        <taxon>Betaproteobacteria</taxon>
        <taxon>Burkholderiales</taxon>
        <taxon>Oxalobacteraceae</taxon>
        <taxon>Telluria group</taxon>
        <taxon>Massilia</taxon>
    </lineage>
</organism>
<dbReference type="PANTHER" id="PTHR46268:SF6">
    <property type="entry name" value="UNIVERSAL STRESS PROTEIN UP12"/>
    <property type="match status" value="1"/>
</dbReference>
<sequence>MHDIKKILLATSQTQQSRNAELRAALLSAQLDVGAFDMIALKHSRRGIGAPATTFSHLEVGSGSLRAWIAGQRRPFAMPDHPDAIDSLWSVQPKSAAAVVVGRAEQMGADLTILAPHRRNAFLKMLAHSDSDEIVRHSRNAVLVVHREPCDVYQRVLVAVDFSDDALAAARMALALAPGAHFTFLHAYRLPDEGLMREFEVPASVIDAYVVRGIDKARERLSSWIDTLKPMRQPRARAVHSGFPVPVIRACARRIGADLIVLGRQGTARCGRDALGEVGRRIGRDADCDVLIGPATSLLKPRARTHGAAPGLAVTQEA</sequence>
<reference evidence="4" key="1">
    <citation type="journal article" date="2019" name="Int. J. Syst. Evol. Microbiol.">
        <title>The Global Catalogue of Microorganisms (GCM) 10K type strain sequencing project: providing services to taxonomists for standard genome sequencing and annotation.</title>
        <authorList>
            <consortium name="The Broad Institute Genomics Platform"/>
            <consortium name="The Broad Institute Genome Sequencing Center for Infectious Disease"/>
            <person name="Wu L."/>
            <person name="Ma J."/>
        </authorList>
    </citation>
    <scope>NUCLEOTIDE SEQUENCE [LARGE SCALE GENOMIC DNA]</scope>
    <source>
        <strain evidence="4">CCM 7480</strain>
    </source>
</reference>